<reference evidence="2" key="1">
    <citation type="submission" date="2022-08" db="EMBL/GenBank/DDBJ databases">
        <title>Complete genome sequence of Mycoplasma molare type strain H 542.</title>
        <authorList>
            <person name="Spergser J."/>
        </authorList>
    </citation>
    <scope>NUCLEOTIDE SEQUENCE</scope>
    <source>
        <strain evidence="2">H 542</strain>
    </source>
</reference>
<keyword evidence="1" id="KW-0175">Coiled coil</keyword>
<feature type="coiled-coil region" evidence="1">
    <location>
        <begin position="27"/>
        <end position="54"/>
    </location>
</feature>
<sequence>MKKLELIVRELKRLETLKLTKWNQLSIKEQNRITKELKSEMKLIEAEALKIDQENKSKFTKQINRLFDVTYNWTPELIESAIDNIEATEITTPREVFALLKDMNREFRR</sequence>
<organism evidence="2 3">
    <name type="scientific">Mesomycoplasma molare</name>
    <dbReference type="NCBI Taxonomy" id="171288"/>
    <lineage>
        <taxon>Bacteria</taxon>
        <taxon>Bacillati</taxon>
        <taxon>Mycoplasmatota</taxon>
        <taxon>Mycoplasmoidales</taxon>
        <taxon>Metamycoplasmataceae</taxon>
        <taxon>Mesomycoplasma</taxon>
    </lineage>
</organism>
<dbReference type="RefSeq" id="WP_027123054.1">
    <property type="nucleotide sequence ID" value="NZ_CP103423.1"/>
</dbReference>
<evidence type="ECO:0000256" key="1">
    <source>
        <dbReference type="SAM" id="Coils"/>
    </source>
</evidence>
<evidence type="ECO:0000313" key="2">
    <source>
        <dbReference type="EMBL" id="UWD34027.1"/>
    </source>
</evidence>
<dbReference type="Proteomes" id="UP001058364">
    <property type="component" value="Chromosome"/>
</dbReference>
<proteinExistence type="predicted"/>
<name>A0ABY5TTN0_9BACT</name>
<accession>A0ABY5TTN0</accession>
<protein>
    <submittedName>
        <fullName evidence="2">Uncharacterized protein</fullName>
    </submittedName>
</protein>
<evidence type="ECO:0000313" key="3">
    <source>
        <dbReference type="Proteomes" id="UP001058364"/>
    </source>
</evidence>
<dbReference type="EMBL" id="CP103423">
    <property type="protein sequence ID" value="UWD34027.1"/>
    <property type="molecule type" value="Genomic_DNA"/>
</dbReference>
<gene>
    <name evidence="2" type="ORF">NX772_02890</name>
</gene>
<keyword evidence="3" id="KW-1185">Reference proteome</keyword>